<keyword evidence="4" id="KW-1185">Reference proteome</keyword>
<dbReference type="EMBL" id="GL883008">
    <property type="protein sequence ID" value="EGG23651.1"/>
    <property type="molecule type" value="Genomic_DNA"/>
</dbReference>
<dbReference type="SUPFAM" id="SSF53474">
    <property type="entry name" value="alpha/beta-Hydrolases"/>
    <property type="match status" value="1"/>
</dbReference>
<dbReference type="PANTHER" id="PTHR42886:SF29">
    <property type="entry name" value="PUMMELIG, ISOFORM A"/>
    <property type="match status" value="1"/>
</dbReference>
<dbReference type="PRINTS" id="PR00111">
    <property type="entry name" value="ABHYDROLASE"/>
</dbReference>
<reference evidence="4" key="1">
    <citation type="journal article" date="2011" name="Genome Res.">
        <title>Phylogeny-wide analysis of social amoeba genomes highlights ancient origins for complex intercellular communication.</title>
        <authorList>
            <person name="Heidel A.J."/>
            <person name="Lawal H.M."/>
            <person name="Felder M."/>
            <person name="Schilde C."/>
            <person name="Helps N.R."/>
            <person name="Tunggal B."/>
            <person name="Rivero F."/>
            <person name="John U."/>
            <person name="Schleicher M."/>
            <person name="Eichinger L."/>
            <person name="Platzer M."/>
            <person name="Noegel A.A."/>
            <person name="Schaap P."/>
            <person name="Gloeckner G."/>
        </authorList>
    </citation>
    <scope>NUCLEOTIDE SEQUENCE [LARGE SCALE GENOMIC DNA]</scope>
    <source>
        <strain evidence="4">SH3</strain>
    </source>
</reference>
<feature type="domain" description="AB hydrolase-1" evidence="2">
    <location>
        <begin position="55"/>
        <end position="362"/>
    </location>
</feature>
<comment type="similarity">
    <text evidence="1">Belongs to the peptidase S33 family. ABHD4/ABHD5 subfamily.</text>
</comment>
<evidence type="ECO:0000256" key="1">
    <source>
        <dbReference type="ARBA" id="ARBA00038097"/>
    </source>
</evidence>
<name>F4PMK4_CACFS</name>
<dbReference type="OMA" id="AFHSMMQ"/>
<proteinExistence type="inferred from homology"/>
<evidence type="ECO:0000313" key="4">
    <source>
        <dbReference type="Proteomes" id="UP000007797"/>
    </source>
</evidence>
<dbReference type="InterPro" id="IPR029058">
    <property type="entry name" value="AB_hydrolase_fold"/>
</dbReference>
<dbReference type="InterPro" id="IPR000073">
    <property type="entry name" value="AB_hydrolase_1"/>
</dbReference>
<sequence>MSSYWKNFRWIKSSPDEHEFAEKRMMENIKVPYEQKMVKVGDHYINTVKAGSGEPLVLIHGYGAALGFWCANIDFLSKHYTVYAIDLLGFGRSSRPDVKELKTSDQAEEFWINSINEWSDVVGLQKFDLLGHSLGGYLSACFTLKYPQRVNRLVLADSWGIPERPVDYDQHLPTSLKILSKIITPDVPLSILRALGPFGPDIIYKVRGDILQKFENIYPLDPVPPRKQQLVANGTAAATVAIDVDKKQVPPPAAAGAGEGSAAAPVTSTPAVVNRVAEYIYHSNAQSPATGEYLFGLLSLPLGWASNPLYDRIKKLHPDIDVTMLYGSNSWIDREPGYKLKEELSNIKDVVILEKSGHHCYIDAVDQFHTSILNALPKVEKDIRRDLLNQKDQF</sequence>
<dbReference type="GO" id="GO:0052689">
    <property type="term" value="F:carboxylic ester hydrolase activity"/>
    <property type="evidence" value="ECO:0007669"/>
    <property type="project" value="TreeGrafter"/>
</dbReference>
<evidence type="ECO:0000259" key="2">
    <source>
        <dbReference type="Pfam" id="PF00561"/>
    </source>
</evidence>
<gene>
    <name evidence="3" type="ORF">DFA_05785</name>
</gene>
<protein>
    <recommendedName>
        <fullName evidence="2">AB hydrolase-1 domain-containing protein</fullName>
    </recommendedName>
</protein>
<dbReference type="GO" id="GO:0042171">
    <property type="term" value="F:lysophosphatidic acid acyltransferase activity"/>
    <property type="evidence" value="ECO:0007669"/>
    <property type="project" value="TreeGrafter"/>
</dbReference>
<evidence type="ECO:0000313" key="3">
    <source>
        <dbReference type="EMBL" id="EGG23651.1"/>
    </source>
</evidence>
<accession>F4PMK4</accession>
<dbReference type="OrthoDB" id="7457040at2759"/>
<dbReference type="RefSeq" id="XP_004361502.1">
    <property type="nucleotide sequence ID" value="XM_004361445.1"/>
</dbReference>
<dbReference type="GO" id="GO:0006654">
    <property type="term" value="P:phosphatidic acid biosynthetic process"/>
    <property type="evidence" value="ECO:0007669"/>
    <property type="project" value="TreeGrafter"/>
</dbReference>
<dbReference type="KEGG" id="dfa:DFA_05785"/>
<dbReference type="GeneID" id="14875844"/>
<dbReference type="Proteomes" id="UP000007797">
    <property type="component" value="Unassembled WGS sequence"/>
</dbReference>
<dbReference type="GO" id="GO:0055088">
    <property type="term" value="P:lipid homeostasis"/>
    <property type="evidence" value="ECO:0007669"/>
    <property type="project" value="TreeGrafter"/>
</dbReference>
<dbReference type="PANTHER" id="PTHR42886">
    <property type="entry name" value="RE40534P-RELATED"/>
    <property type="match status" value="1"/>
</dbReference>
<dbReference type="STRING" id="1054147.F4PMK4"/>
<dbReference type="Pfam" id="PF00561">
    <property type="entry name" value="Abhydrolase_1"/>
    <property type="match status" value="1"/>
</dbReference>
<organism evidence="3 4">
    <name type="scientific">Cavenderia fasciculata</name>
    <name type="common">Slime mold</name>
    <name type="synonym">Dictyostelium fasciculatum</name>
    <dbReference type="NCBI Taxonomy" id="261658"/>
    <lineage>
        <taxon>Eukaryota</taxon>
        <taxon>Amoebozoa</taxon>
        <taxon>Evosea</taxon>
        <taxon>Eumycetozoa</taxon>
        <taxon>Dictyostelia</taxon>
        <taxon>Acytosteliales</taxon>
        <taxon>Cavenderiaceae</taxon>
        <taxon>Cavenderia</taxon>
    </lineage>
</organism>
<dbReference type="AlphaFoldDB" id="F4PMK4"/>
<dbReference type="Gene3D" id="3.40.50.1820">
    <property type="entry name" value="alpha/beta hydrolase"/>
    <property type="match status" value="1"/>
</dbReference>